<dbReference type="InterPro" id="IPR039241">
    <property type="entry name" value="Rrp9-like"/>
</dbReference>
<dbReference type="Pfam" id="PF00400">
    <property type="entry name" value="WD40"/>
    <property type="match status" value="1"/>
</dbReference>
<evidence type="ECO:0000256" key="1">
    <source>
        <dbReference type="PROSITE-ProRule" id="PRU00221"/>
    </source>
</evidence>
<dbReference type="GO" id="GO:0032040">
    <property type="term" value="C:small-subunit processome"/>
    <property type="evidence" value="ECO:0007669"/>
    <property type="project" value="TreeGrafter"/>
</dbReference>
<proteinExistence type="predicted"/>
<dbReference type="InterPro" id="IPR015943">
    <property type="entry name" value="WD40/YVTN_repeat-like_dom_sf"/>
</dbReference>
<organism evidence="3 4">
    <name type="scientific">Pseudocohnilembus persalinus</name>
    <name type="common">Ciliate</name>
    <dbReference type="NCBI Taxonomy" id="266149"/>
    <lineage>
        <taxon>Eukaryota</taxon>
        <taxon>Sar</taxon>
        <taxon>Alveolata</taxon>
        <taxon>Ciliophora</taxon>
        <taxon>Intramacronucleata</taxon>
        <taxon>Oligohymenophorea</taxon>
        <taxon>Scuticociliatia</taxon>
        <taxon>Philasterida</taxon>
        <taxon>Pseudocohnilembidae</taxon>
        <taxon>Pseudocohnilembus</taxon>
    </lineage>
</organism>
<keyword evidence="2" id="KW-0175">Coiled coil</keyword>
<keyword evidence="4" id="KW-1185">Reference proteome</keyword>
<feature type="repeat" description="WD" evidence="1">
    <location>
        <begin position="324"/>
        <end position="364"/>
    </location>
</feature>
<dbReference type="SUPFAM" id="SSF50978">
    <property type="entry name" value="WD40 repeat-like"/>
    <property type="match status" value="1"/>
</dbReference>
<keyword evidence="1" id="KW-0853">WD repeat</keyword>
<dbReference type="PROSITE" id="PS50082">
    <property type="entry name" value="WD_REPEATS_2"/>
    <property type="match status" value="1"/>
</dbReference>
<evidence type="ECO:0000313" key="3">
    <source>
        <dbReference type="EMBL" id="KRX01118.1"/>
    </source>
</evidence>
<accession>A0A0V0QFY1</accession>
<name>A0A0V0QFY1_PSEPJ</name>
<dbReference type="SMART" id="SM00320">
    <property type="entry name" value="WD40"/>
    <property type="match status" value="4"/>
</dbReference>
<dbReference type="OMA" id="SENYICT"/>
<comment type="caution">
    <text evidence="3">The sequence shown here is derived from an EMBL/GenBank/DDBJ whole genome shotgun (WGS) entry which is preliminary data.</text>
</comment>
<sequence length="551" mass="64827">MSNCSQHSQNQISLICVEKDCKSQNRLACSECFKQNNQNHSMHGNIYLENFKQEITNALQEQFVKVENEDIQQEFEDIKQECNNQLVQLKTSVKMIDELIVDLKVIKSECSQKINEIQSLLEKQLQNINPGKYEKYFNQLFNEDNQLINFEVSDPNQKKYQDLYLELYNAVKEYQKQQLDMYYPNLNEFRYKCALKLDAAGVQDVFNEIQKSAENLNNLAKNKMNKLQYTLTSPYCSQSIQSIQRLSENYICTVSKSYFQVWDLKQRTVIQEIRQDNSGCLLKFNQDYLLSGCLENIVIFPLIQETHETGQIIHKINGQGQYQLVGHEEMVYSLATVDESRFLSGGFDKTIRLWNIDTKKCLKIFPGHESRLFYNNIISFSDEQFVSIDDTGVLKFWDVNEDESQKTIQVQFHENEFNLKLFSDKMDEEEDELNEIQCLVLKMTDNIFINSYNNAIQVWDKSKKDLVSEKFFQLHKNMINELKRLNKFCFLSVSEDKTARIWRFSENYKELKEIETFQDSNEIFSSCLVSNSMFVTGDSKGQISLWKNRPL</sequence>
<feature type="coiled-coil region" evidence="2">
    <location>
        <begin position="419"/>
        <end position="446"/>
    </location>
</feature>
<dbReference type="PANTHER" id="PTHR19865:SF2">
    <property type="entry name" value="F-BOX AND WD REPEAT DOMAIN-CONTAINING 11-A"/>
    <property type="match status" value="1"/>
</dbReference>
<dbReference type="Proteomes" id="UP000054937">
    <property type="component" value="Unassembled WGS sequence"/>
</dbReference>
<dbReference type="EMBL" id="LDAU01000176">
    <property type="protein sequence ID" value="KRX01118.1"/>
    <property type="molecule type" value="Genomic_DNA"/>
</dbReference>
<evidence type="ECO:0000313" key="4">
    <source>
        <dbReference type="Proteomes" id="UP000054937"/>
    </source>
</evidence>
<dbReference type="PROSITE" id="PS50294">
    <property type="entry name" value="WD_REPEATS_REGION"/>
    <property type="match status" value="1"/>
</dbReference>
<dbReference type="InterPro" id="IPR036322">
    <property type="entry name" value="WD40_repeat_dom_sf"/>
</dbReference>
<dbReference type="Gene3D" id="2.130.10.10">
    <property type="entry name" value="YVTN repeat-like/Quinoprotein amine dehydrogenase"/>
    <property type="match status" value="2"/>
</dbReference>
<dbReference type="OrthoDB" id="7318948at2759"/>
<gene>
    <name evidence="3" type="ORF">PPERSA_08219</name>
</gene>
<feature type="coiled-coil region" evidence="2">
    <location>
        <begin position="61"/>
        <end position="123"/>
    </location>
</feature>
<reference evidence="3 4" key="1">
    <citation type="journal article" date="2015" name="Sci. Rep.">
        <title>Genome of the facultative scuticociliatosis pathogen Pseudocohnilembus persalinus provides insight into its virulence through horizontal gene transfer.</title>
        <authorList>
            <person name="Xiong J."/>
            <person name="Wang G."/>
            <person name="Cheng J."/>
            <person name="Tian M."/>
            <person name="Pan X."/>
            <person name="Warren A."/>
            <person name="Jiang C."/>
            <person name="Yuan D."/>
            <person name="Miao W."/>
        </authorList>
    </citation>
    <scope>NUCLEOTIDE SEQUENCE [LARGE SCALE GENOMIC DNA]</scope>
    <source>
        <strain evidence="3">36N120E</strain>
    </source>
</reference>
<evidence type="ECO:0000256" key="2">
    <source>
        <dbReference type="SAM" id="Coils"/>
    </source>
</evidence>
<dbReference type="GO" id="GO:0034511">
    <property type="term" value="F:U3 snoRNA binding"/>
    <property type="evidence" value="ECO:0007669"/>
    <property type="project" value="InterPro"/>
</dbReference>
<dbReference type="AlphaFoldDB" id="A0A0V0QFY1"/>
<protein>
    <submittedName>
        <fullName evidence="3">WD40-repeat-containing domain</fullName>
    </submittedName>
</protein>
<dbReference type="InterPro" id="IPR001680">
    <property type="entry name" value="WD40_rpt"/>
</dbReference>
<dbReference type="InParanoid" id="A0A0V0QFY1"/>
<dbReference type="PANTHER" id="PTHR19865">
    <property type="entry name" value="U3 SMALL NUCLEOLAR RNA INTERACTING PROTEIN 2"/>
    <property type="match status" value="1"/>
</dbReference>